<proteinExistence type="predicted"/>
<dbReference type="Proteomes" id="UP000291144">
    <property type="component" value="Unassembled WGS sequence"/>
</dbReference>
<dbReference type="PANTHER" id="PTHR43364:SF4">
    <property type="entry name" value="NAD(P)-LINKED OXIDOREDUCTASE SUPERFAMILY PROTEIN"/>
    <property type="match status" value="1"/>
</dbReference>
<dbReference type="GO" id="GO:0016491">
    <property type="term" value="F:oxidoreductase activity"/>
    <property type="evidence" value="ECO:0007669"/>
    <property type="project" value="UniProtKB-KW"/>
</dbReference>
<protein>
    <submittedName>
        <fullName evidence="3">Aldo/keto reductase</fullName>
    </submittedName>
</protein>
<dbReference type="PRINTS" id="PR00069">
    <property type="entry name" value="ALDKETRDTASE"/>
</dbReference>
<dbReference type="EMBL" id="SJKB01000002">
    <property type="protein sequence ID" value="TCC64220.1"/>
    <property type="molecule type" value="Genomic_DNA"/>
</dbReference>
<dbReference type="InterPro" id="IPR020471">
    <property type="entry name" value="AKR"/>
</dbReference>
<keyword evidence="4" id="KW-1185">Reference proteome</keyword>
<dbReference type="FunFam" id="3.20.20.100:FF:000004">
    <property type="entry name" value="Oxidoreductase, aldo/keto reductase"/>
    <property type="match status" value="1"/>
</dbReference>
<dbReference type="InterPro" id="IPR023210">
    <property type="entry name" value="NADP_OxRdtase_dom"/>
</dbReference>
<dbReference type="InterPro" id="IPR036812">
    <property type="entry name" value="NAD(P)_OxRdtase_dom_sf"/>
</dbReference>
<dbReference type="CDD" id="cd19081">
    <property type="entry name" value="AKR_AKR9C1"/>
    <property type="match status" value="1"/>
</dbReference>
<dbReference type="PANTHER" id="PTHR43364">
    <property type="entry name" value="NADH-SPECIFIC METHYLGLYOXAL REDUCTASE-RELATED"/>
    <property type="match status" value="1"/>
</dbReference>
<gene>
    <name evidence="3" type="ORF">E0H73_07315</name>
</gene>
<dbReference type="SUPFAM" id="SSF51430">
    <property type="entry name" value="NAD(P)-linked oxidoreductase"/>
    <property type="match status" value="1"/>
</dbReference>
<dbReference type="InterPro" id="IPR050523">
    <property type="entry name" value="AKR_Detox_Biosynth"/>
</dbReference>
<evidence type="ECO:0000313" key="3">
    <source>
        <dbReference type="EMBL" id="TCC64220.1"/>
    </source>
</evidence>
<accession>A0A4R0KUP7</accession>
<keyword evidence="1" id="KW-0560">Oxidoreductase</keyword>
<organism evidence="3 4">
    <name type="scientific">Kribbella pittospori</name>
    <dbReference type="NCBI Taxonomy" id="722689"/>
    <lineage>
        <taxon>Bacteria</taxon>
        <taxon>Bacillati</taxon>
        <taxon>Actinomycetota</taxon>
        <taxon>Actinomycetes</taxon>
        <taxon>Propionibacteriales</taxon>
        <taxon>Kribbellaceae</taxon>
        <taxon>Kribbella</taxon>
    </lineage>
</organism>
<evidence type="ECO:0000313" key="4">
    <source>
        <dbReference type="Proteomes" id="UP000291144"/>
    </source>
</evidence>
<name>A0A4R0KUP7_9ACTN</name>
<reference evidence="3 4" key="1">
    <citation type="submission" date="2019-02" db="EMBL/GenBank/DDBJ databases">
        <title>Kribbella capetownensis sp. nov. and Kribbella speibonae sp. nov., isolated from soil.</title>
        <authorList>
            <person name="Curtis S.M."/>
            <person name="Norton I."/>
            <person name="Everest G.J."/>
            <person name="Meyers P.R."/>
        </authorList>
    </citation>
    <scope>NUCLEOTIDE SEQUENCE [LARGE SCALE GENOMIC DNA]</scope>
    <source>
        <strain evidence="3 4">NRRL B-24813</strain>
    </source>
</reference>
<sequence length="323" mass="35883">MDYRNLGATGLKVSELCLGAMMFGGQTDEQDSIEILNKFTDAGGTFIDTADVYGAGRSEEVLGGWLKTQRREDLVIATKVWGPMGSQPNDRGLSRKHILDAVDASLRRLGTDYIDLYQLHRWDDSTPLTETLSTLDTLVRSGKVRYIGASNFHAWHLQKAIELCRQNGWASFASLQPLYTLLDRSPEWELLPVCQNEGLGVITWSPLRSGWLSGAFRRGMTAPPPNSKAAGPGTHAWDRYANDHTWGVIDELDAVAKDAGKTMPQVAVRWLMQRPGVTAPIIGPRLPRYLDDLLGAVGWSLTPEQLERLDTASRPDLPYPYFL</sequence>
<dbReference type="AlphaFoldDB" id="A0A4R0KUP7"/>
<feature type="domain" description="NADP-dependent oxidoreductase" evidence="2">
    <location>
        <begin position="15"/>
        <end position="312"/>
    </location>
</feature>
<dbReference type="GO" id="GO:0005829">
    <property type="term" value="C:cytosol"/>
    <property type="evidence" value="ECO:0007669"/>
    <property type="project" value="UniProtKB-ARBA"/>
</dbReference>
<comment type="caution">
    <text evidence="3">The sequence shown here is derived from an EMBL/GenBank/DDBJ whole genome shotgun (WGS) entry which is preliminary data.</text>
</comment>
<dbReference type="Gene3D" id="3.20.20.100">
    <property type="entry name" value="NADP-dependent oxidoreductase domain"/>
    <property type="match status" value="1"/>
</dbReference>
<evidence type="ECO:0000259" key="2">
    <source>
        <dbReference type="Pfam" id="PF00248"/>
    </source>
</evidence>
<dbReference type="Pfam" id="PF00248">
    <property type="entry name" value="Aldo_ket_red"/>
    <property type="match status" value="1"/>
</dbReference>
<dbReference type="OrthoDB" id="3664926at2"/>
<dbReference type="RefSeq" id="WP_131352725.1">
    <property type="nucleotide sequence ID" value="NZ_SJKB01000002.1"/>
</dbReference>
<evidence type="ECO:0000256" key="1">
    <source>
        <dbReference type="ARBA" id="ARBA00023002"/>
    </source>
</evidence>